<dbReference type="Proteomes" id="UP000494110">
    <property type="component" value="Unassembled WGS sequence"/>
</dbReference>
<sequence>MSAVPAWCCATLRYPRMKPRPLRSKRSSTRSSHDRACILRPTLGSSRTVRCINRNQTRGHTVCVPRVPPSCRGSQPPHAVRNGCARTITTTLQFFPADFGIFNPVWALPPRRAPPVKLEHVMTSQTIRSANQALEAKVLSDYRRCLGRTVRVNRIVLEEEGRSVYRTLSRPALVEVTATDADTILQYSTSDRITPQWNVRIVEIHDPVPDNARLRVFGTTRQASGESYIGDPTVVPLTAVFMAKFSTILAQCFVGTYRQLLA</sequence>
<reference evidence="1 2" key="1">
    <citation type="submission" date="2019-09" db="EMBL/GenBank/DDBJ databases">
        <authorList>
            <person name="Depoorter E."/>
        </authorList>
    </citation>
    <scope>NUCLEOTIDE SEQUENCE [LARGE SCALE GENOMIC DNA]</scope>
    <source>
        <strain evidence="1">R-39750</strain>
    </source>
</reference>
<gene>
    <name evidence="1" type="ORF">BLA39750_01221</name>
</gene>
<dbReference type="AlphaFoldDB" id="A0A6P2VFU9"/>
<evidence type="ECO:0000313" key="1">
    <source>
        <dbReference type="EMBL" id="VWC81330.1"/>
    </source>
</evidence>
<dbReference type="EMBL" id="CABVQN010000004">
    <property type="protein sequence ID" value="VWC81330.1"/>
    <property type="molecule type" value="Genomic_DNA"/>
</dbReference>
<proteinExistence type="predicted"/>
<protein>
    <submittedName>
        <fullName evidence="1">Uncharacterized protein</fullName>
    </submittedName>
</protein>
<organism evidence="1 2">
    <name type="scientific">Burkholderia lata (strain ATCC 17760 / DSM 23089 / LMG 22485 / NCIMB 9086 / R18194 / 383)</name>
    <dbReference type="NCBI Taxonomy" id="482957"/>
    <lineage>
        <taxon>Bacteria</taxon>
        <taxon>Pseudomonadati</taxon>
        <taxon>Pseudomonadota</taxon>
        <taxon>Betaproteobacteria</taxon>
        <taxon>Burkholderiales</taxon>
        <taxon>Burkholderiaceae</taxon>
        <taxon>Burkholderia</taxon>
        <taxon>Burkholderia cepacia complex</taxon>
    </lineage>
</organism>
<evidence type="ECO:0000313" key="2">
    <source>
        <dbReference type="Proteomes" id="UP000494110"/>
    </source>
</evidence>
<accession>A0A6P2VFU9</accession>
<name>A0A6P2VFU9_BURL3</name>